<dbReference type="AlphaFoldDB" id="A0A3A8EZH1"/>
<feature type="domain" description="GST N-terminal" evidence="2">
    <location>
        <begin position="1"/>
        <end position="87"/>
    </location>
</feature>
<evidence type="ECO:0000313" key="4">
    <source>
        <dbReference type="EMBL" id="RKG39995.1"/>
    </source>
</evidence>
<dbReference type="PROSITE" id="PS50404">
    <property type="entry name" value="GST_NTER"/>
    <property type="match status" value="1"/>
</dbReference>
<dbReference type="InterPro" id="IPR004045">
    <property type="entry name" value="Glutathione_S-Trfase_N"/>
</dbReference>
<dbReference type="InterPro" id="IPR004046">
    <property type="entry name" value="GST_C"/>
</dbReference>
<protein>
    <submittedName>
        <fullName evidence="4">Glutathione S-transferase</fullName>
    </submittedName>
</protein>
<dbReference type="InterPro" id="IPR040079">
    <property type="entry name" value="Glutathione_S-Trfase"/>
</dbReference>
<dbReference type="InterPro" id="IPR010987">
    <property type="entry name" value="Glutathione-S-Trfase_C-like"/>
</dbReference>
<dbReference type="SFLD" id="SFLDG00358">
    <property type="entry name" value="Main_(cytGST)"/>
    <property type="match status" value="1"/>
</dbReference>
<keyword evidence="4" id="KW-0808">Transferase</keyword>
<dbReference type="RefSeq" id="WP_120382797.1">
    <property type="nucleotide sequence ID" value="NZ_RAXT01000003.1"/>
</dbReference>
<gene>
    <name evidence="4" type="ORF">D7V20_02670</name>
</gene>
<evidence type="ECO:0000259" key="2">
    <source>
        <dbReference type="PROSITE" id="PS50404"/>
    </source>
</evidence>
<dbReference type="SFLD" id="SFLDS00019">
    <property type="entry name" value="Glutathione_Transferase_(cytos"/>
    <property type="match status" value="1"/>
</dbReference>
<evidence type="ECO:0000259" key="3">
    <source>
        <dbReference type="PROSITE" id="PS50405"/>
    </source>
</evidence>
<dbReference type="Gene3D" id="3.40.30.10">
    <property type="entry name" value="Glutaredoxin"/>
    <property type="match status" value="1"/>
</dbReference>
<dbReference type="Pfam" id="PF00043">
    <property type="entry name" value="GST_C"/>
    <property type="match status" value="1"/>
</dbReference>
<dbReference type="InterPro" id="IPR036282">
    <property type="entry name" value="Glutathione-S-Trfase_C_sf"/>
</dbReference>
<dbReference type="GO" id="GO:0016740">
    <property type="term" value="F:transferase activity"/>
    <property type="evidence" value="ECO:0007669"/>
    <property type="project" value="UniProtKB-KW"/>
</dbReference>
<dbReference type="SUPFAM" id="SSF47616">
    <property type="entry name" value="GST C-terminal domain-like"/>
    <property type="match status" value="1"/>
</dbReference>
<dbReference type="InterPro" id="IPR036249">
    <property type="entry name" value="Thioredoxin-like_sf"/>
</dbReference>
<reference evidence="4 5" key="1">
    <citation type="submission" date="2018-09" db="EMBL/GenBank/DDBJ databases">
        <title>The draft genome of Acinetobacter spp. strains.</title>
        <authorList>
            <person name="Qin J."/>
            <person name="Feng Y."/>
            <person name="Zong Z."/>
        </authorList>
    </citation>
    <scope>NUCLEOTIDE SEQUENCE [LARGE SCALE GENOMIC DNA]</scope>
    <source>
        <strain evidence="4 5">WCHAc060115</strain>
    </source>
</reference>
<dbReference type="OrthoDB" id="9810080at2"/>
<keyword evidence="5" id="KW-1185">Reference proteome</keyword>
<accession>A0A3A8EZH1</accession>
<dbReference type="EMBL" id="RAXT01000003">
    <property type="protein sequence ID" value="RKG39995.1"/>
    <property type="molecule type" value="Genomic_DNA"/>
</dbReference>
<organism evidence="4 5">
    <name type="scientific">Acinetobacter rongchengensis</name>
    <dbReference type="NCBI Taxonomy" id="2419601"/>
    <lineage>
        <taxon>Bacteria</taxon>
        <taxon>Pseudomonadati</taxon>
        <taxon>Pseudomonadota</taxon>
        <taxon>Gammaproteobacteria</taxon>
        <taxon>Moraxellales</taxon>
        <taxon>Moraxellaceae</taxon>
        <taxon>Acinetobacter</taxon>
    </lineage>
</organism>
<dbReference type="CDD" id="cd03046">
    <property type="entry name" value="GST_N_GTT1_like"/>
    <property type="match status" value="1"/>
</dbReference>
<comment type="similarity">
    <text evidence="1">Belongs to the GST superfamily.</text>
</comment>
<dbReference type="CDD" id="cd03189">
    <property type="entry name" value="GST_C_GTT1_like"/>
    <property type="match status" value="1"/>
</dbReference>
<dbReference type="Gene3D" id="1.20.1050.10">
    <property type="match status" value="1"/>
</dbReference>
<dbReference type="PANTHER" id="PTHR44051">
    <property type="entry name" value="GLUTATHIONE S-TRANSFERASE-RELATED"/>
    <property type="match status" value="1"/>
</dbReference>
<sequence>MHLTLYHLIQSRSQRILWLLEELGLDYDLKTYNKHLDENQHDELKQFNPFAQFPTLLIADHEQASPVVLTETAAITDYFSHKTQQLGIQALQAQEVIDFYFWKNFAETNFMPNLALKQIFSRIVQRTPFPLHYLARLFKHAFDRGFLNKTLHQQMQLIDQQLQLHTWIAGETFTIADIQLWFPLQACFELDLDFQQYSAIQRYLLQIQSRPAFQIALIKGQWSAQVFQKYWSNAY</sequence>
<comment type="caution">
    <text evidence="4">The sequence shown here is derived from an EMBL/GenBank/DDBJ whole genome shotgun (WGS) entry which is preliminary data.</text>
</comment>
<evidence type="ECO:0000256" key="1">
    <source>
        <dbReference type="RuleBase" id="RU003494"/>
    </source>
</evidence>
<dbReference type="SUPFAM" id="SSF52833">
    <property type="entry name" value="Thioredoxin-like"/>
    <property type="match status" value="1"/>
</dbReference>
<proteinExistence type="inferred from homology"/>
<dbReference type="PANTHER" id="PTHR44051:SF9">
    <property type="entry name" value="GLUTATHIONE S-TRANSFERASE 1"/>
    <property type="match status" value="1"/>
</dbReference>
<dbReference type="Pfam" id="PF02798">
    <property type="entry name" value="GST_N"/>
    <property type="match status" value="1"/>
</dbReference>
<dbReference type="Proteomes" id="UP000280405">
    <property type="component" value="Unassembled WGS sequence"/>
</dbReference>
<dbReference type="PROSITE" id="PS50405">
    <property type="entry name" value="GST_CTER"/>
    <property type="match status" value="1"/>
</dbReference>
<name>A0A3A8EZH1_9GAMM</name>
<feature type="domain" description="GST C-terminal" evidence="3">
    <location>
        <begin position="92"/>
        <end position="227"/>
    </location>
</feature>
<evidence type="ECO:0000313" key="5">
    <source>
        <dbReference type="Proteomes" id="UP000280405"/>
    </source>
</evidence>